<accession>A4BP67</accession>
<dbReference type="RefSeq" id="WP_005002674.1">
    <property type="nucleotide sequence ID" value="NZ_CH672427.1"/>
</dbReference>
<name>A4BP67_9GAMM</name>
<dbReference type="EMBL" id="AAOF01000003">
    <property type="protein sequence ID" value="EAR22368.1"/>
    <property type="molecule type" value="Genomic_DNA"/>
</dbReference>
<dbReference type="eggNOG" id="COG1826">
    <property type="taxonomic scope" value="Bacteria"/>
</dbReference>
<dbReference type="STRING" id="314278.NB231_11549"/>
<feature type="compositionally biased region" description="Basic and acidic residues" evidence="10">
    <location>
        <begin position="49"/>
        <end position="69"/>
    </location>
</feature>
<comment type="function">
    <text evidence="9">Part of the twin-arginine translocation (Tat) system that transports large folded proteins containing a characteristic twin-arginine motif in their signal peptide across membranes. TatA could form the protein-conducting channel of the Tat system.</text>
</comment>
<organism evidence="11 12">
    <name type="scientific">Nitrococcus mobilis Nb-231</name>
    <dbReference type="NCBI Taxonomy" id="314278"/>
    <lineage>
        <taxon>Bacteria</taxon>
        <taxon>Pseudomonadati</taxon>
        <taxon>Pseudomonadota</taxon>
        <taxon>Gammaproteobacteria</taxon>
        <taxon>Chromatiales</taxon>
        <taxon>Ectothiorhodospiraceae</taxon>
        <taxon>Nitrococcus</taxon>
    </lineage>
</organism>
<evidence type="ECO:0000256" key="6">
    <source>
        <dbReference type="ARBA" id="ARBA00022989"/>
    </source>
</evidence>
<dbReference type="NCBIfam" id="TIGR01411">
    <property type="entry name" value="tatAE"/>
    <property type="match status" value="1"/>
</dbReference>
<dbReference type="OrthoDB" id="7066617at2"/>
<evidence type="ECO:0000313" key="11">
    <source>
        <dbReference type="EMBL" id="EAR22368.1"/>
    </source>
</evidence>
<dbReference type="PANTHER" id="PTHR42982">
    <property type="entry name" value="SEC-INDEPENDENT PROTEIN TRANSLOCASE PROTEIN TATA"/>
    <property type="match status" value="1"/>
</dbReference>
<proteinExistence type="inferred from homology"/>
<evidence type="ECO:0000256" key="7">
    <source>
        <dbReference type="ARBA" id="ARBA00023010"/>
    </source>
</evidence>
<keyword evidence="12" id="KW-1185">Reference proteome</keyword>
<comment type="subunit">
    <text evidence="9">The Tat system comprises two distinct complexes: a TatABC complex, containing multiple copies of TatA, TatB and TatC subunits, and a separate TatA complex, containing only TatA subunits. Substrates initially bind to the TatABC complex, which probably triggers association of the separate TatA complex to form the active translocon.</text>
</comment>
<gene>
    <name evidence="9" type="primary">tatA</name>
    <name evidence="11" type="ORF">NB231_11549</name>
</gene>
<dbReference type="InterPro" id="IPR006312">
    <property type="entry name" value="TatA/E"/>
</dbReference>
<keyword evidence="6 9" id="KW-1133">Transmembrane helix</keyword>
<dbReference type="GO" id="GO:0043953">
    <property type="term" value="P:protein transport by the Tat complex"/>
    <property type="evidence" value="ECO:0007669"/>
    <property type="project" value="UniProtKB-UniRule"/>
</dbReference>
<dbReference type="GO" id="GO:0008320">
    <property type="term" value="F:protein transmembrane transporter activity"/>
    <property type="evidence" value="ECO:0007669"/>
    <property type="project" value="UniProtKB-UniRule"/>
</dbReference>
<keyword evidence="5 9" id="KW-0653">Protein transport</keyword>
<dbReference type="InterPro" id="IPR003369">
    <property type="entry name" value="TatA/B/E"/>
</dbReference>
<keyword evidence="3 9" id="KW-1003">Cell membrane</keyword>
<feature type="compositionally biased region" description="Basic and acidic residues" evidence="10">
    <location>
        <begin position="77"/>
        <end position="88"/>
    </location>
</feature>
<sequence length="88" mass="9693">MGFGGISIWSLLLILAIVMLLFGTKKLRNIGMDLGGAIRGFKQALDEGQTERHAERSDESPRISLRDSTESQPNSSDARKAREEHPPS</sequence>
<dbReference type="PANTHER" id="PTHR42982:SF1">
    <property type="entry name" value="SEC-INDEPENDENT PROTEIN TRANSLOCASE PROTEIN TATA"/>
    <property type="match status" value="1"/>
</dbReference>
<evidence type="ECO:0000256" key="8">
    <source>
        <dbReference type="ARBA" id="ARBA00023136"/>
    </source>
</evidence>
<dbReference type="GO" id="GO:0033281">
    <property type="term" value="C:TAT protein transport complex"/>
    <property type="evidence" value="ECO:0007669"/>
    <property type="project" value="UniProtKB-UniRule"/>
</dbReference>
<reference evidence="11 12" key="1">
    <citation type="submission" date="2006-02" db="EMBL/GenBank/DDBJ databases">
        <authorList>
            <person name="Waterbury J."/>
            <person name="Ferriera S."/>
            <person name="Johnson J."/>
            <person name="Kravitz S."/>
            <person name="Halpern A."/>
            <person name="Remington K."/>
            <person name="Beeson K."/>
            <person name="Tran B."/>
            <person name="Rogers Y.-H."/>
            <person name="Friedman R."/>
            <person name="Venter J.C."/>
        </authorList>
    </citation>
    <scope>NUCLEOTIDE SEQUENCE [LARGE SCALE GENOMIC DNA]</scope>
    <source>
        <strain evidence="11 12">Nb-231</strain>
    </source>
</reference>
<evidence type="ECO:0000256" key="4">
    <source>
        <dbReference type="ARBA" id="ARBA00022692"/>
    </source>
</evidence>
<dbReference type="Proteomes" id="UP000003374">
    <property type="component" value="Unassembled WGS sequence"/>
</dbReference>
<dbReference type="Pfam" id="PF02416">
    <property type="entry name" value="TatA_B_E"/>
    <property type="match status" value="1"/>
</dbReference>
<dbReference type="AlphaFoldDB" id="A4BP67"/>
<comment type="similarity">
    <text evidence="9">Belongs to the TatA/E family.</text>
</comment>
<comment type="subcellular location">
    <subcellularLocation>
        <location evidence="1 9">Cell membrane</location>
        <topology evidence="1 9">Single-pass membrane protein</topology>
    </subcellularLocation>
</comment>
<feature type="region of interest" description="Disordered" evidence="10">
    <location>
        <begin position="45"/>
        <end position="88"/>
    </location>
</feature>
<evidence type="ECO:0000256" key="3">
    <source>
        <dbReference type="ARBA" id="ARBA00022475"/>
    </source>
</evidence>
<dbReference type="Gene3D" id="1.20.5.3310">
    <property type="match status" value="1"/>
</dbReference>
<keyword evidence="2 9" id="KW-0813">Transport</keyword>
<keyword evidence="7 9" id="KW-0811">Translocation</keyword>
<feature type="transmembrane region" description="Helical" evidence="9">
    <location>
        <begin position="6"/>
        <end position="24"/>
    </location>
</feature>
<evidence type="ECO:0000256" key="2">
    <source>
        <dbReference type="ARBA" id="ARBA00022448"/>
    </source>
</evidence>
<evidence type="ECO:0000256" key="5">
    <source>
        <dbReference type="ARBA" id="ARBA00022927"/>
    </source>
</evidence>
<evidence type="ECO:0000256" key="9">
    <source>
        <dbReference type="HAMAP-Rule" id="MF_00236"/>
    </source>
</evidence>
<comment type="caution">
    <text evidence="11">The sequence shown here is derived from an EMBL/GenBank/DDBJ whole genome shotgun (WGS) entry which is preliminary data.</text>
</comment>
<evidence type="ECO:0000256" key="10">
    <source>
        <dbReference type="SAM" id="MobiDB-lite"/>
    </source>
</evidence>
<dbReference type="HOGENOM" id="CLU_086034_5_1_6"/>
<evidence type="ECO:0000313" key="12">
    <source>
        <dbReference type="Proteomes" id="UP000003374"/>
    </source>
</evidence>
<keyword evidence="8 9" id="KW-0472">Membrane</keyword>
<keyword evidence="4 9" id="KW-0812">Transmembrane</keyword>
<dbReference type="HAMAP" id="MF_00236">
    <property type="entry name" value="TatA_E"/>
    <property type="match status" value="1"/>
</dbReference>
<evidence type="ECO:0000256" key="1">
    <source>
        <dbReference type="ARBA" id="ARBA00004162"/>
    </source>
</evidence>
<protein>
    <recommendedName>
        <fullName evidence="9">Sec-independent protein translocase protein TatA</fullName>
    </recommendedName>
</protein>